<name>H8Z8J5_9GAMM</name>
<dbReference type="STRING" id="631362.Thi970DRAFT_04919"/>
<evidence type="ECO:0000313" key="4">
    <source>
        <dbReference type="Proteomes" id="UP000002964"/>
    </source>
</evidence>
<reference evidence="4" key="1">
    <citation type="submission" date="2011-06" db="EMBL/GenBank/DDBJ databases">
        <authorList>
            <consortium name="US DOE Joint Genome Institute (JGI-PGF)"/>
            <person name="Lucas S."/>
            <person name="Han J."/>
            <person name="Lapidus A."/>
            <person name="Cheng J.-F."/>
            <person name="Goodwin L."/>
            <person name="Pitluck S."/>
            <person name="Peters L."/>
            <person name="Land M.L."/>
            <person name="Hauser L."/>
            <person name="Vogl K."/>
            <person name="Liu Z."/>
            <person name="Overmann J."/>
            <person name="Frigaard N.-U."/>
            <person name="Bryant D.A."/>
            <person name="Woyke T.J."/>
        </authorList>
    </citation>
    <scope>NUCLEOTIDE SEQUENCE [LARGE SCALE GENOMIC DNA]</scope>
    <source>
        <strain evidence="4">970</strain>
    </source>
</reference>
<dbReference type="AlphaFoldDB" id="H8Z8J5"/>
<evidence type="ECO:0000259" key="2">
    <source>
        <dbReference type="Pfam" id="PF07929"/>
    </source>
</evidence>
<protein>
    <submittedName>
        <fullName evidence="3">Plasmid pRiA4b ORF-3-like protein</fullName>
    </submittedName>
</protein>
<dbReference type="Proteomes" id="UP000002964">
    <property type="component" value="Unassembled WGS sequence"/>
</dbReference>
<feature type="region of interest" description="Disordered" evidence="1">
    <location>
        <begin position="403"/>
        <end position="423"/>
    </location>
</feature>
<proteinExistence type="predicted"/>
<evidence type="ECO:0000313" key="3">
    <source>
        <dbReference type="EMBL" id="EIC19400.1"/>
    </source>
</evidence>
<feature type="domain" description="Plasmid pRiA4b Orf3-like" evidence="2">
    <location>
        <begin position="299"/>
        <end position="416"/>
    </location>
</feature>
<dbReference type="InterPro" id="IPR012912">
    <property type="entry name" value="Plasmid_pRiA4b_Orf3-like"/>
</dbReference>
<dbReference type="HOGENOM" id="CLU_053857_0_0_6"/>
<evidence type="ECO:0000256" key="1">
    <source>
        <dbReference type="SAM" id="MobiDB-lite"/>
    </source>
</evidence>
<reference evidence="3 4" key="2">
    <citation type="submission" date="2011-11" db="EMBL/GenBank/DDBJ databases">
        <authorList>
            <consortium name="US DOE Joint Genome Institute"/>
            <person name="Lucas S."/>
            <person name="Han J."/>
            <person name="Lapidus A."/>
            <person name="Cheng J.-F."/>
            <person name="Goodwin L."/>
            <person name="Pitluck S."/>
            <person name="Peters L."/>
            <person name="Ovchinnikova G."/>
            <person name="Zhang X."/>
            <person name="Detter J.C."/>
            <person name="Han C."/>
            <person name="Tapia R."/>
            <person name="Land M."/>
            <person name="Hauser L."/>
            <person name="Kyrpides N."/>
            <person name="Ivanova N."/>
            <person name="Pagani I."/>
            <person name="Vogl K."/>
            <person name="Liu Z."/>
            <person name="Overmann J."/>
            <person name="Frigaard N.-U."/>
            <person name="Bryant D."/>
            <person name="Woyke T."/>
        </authorList>
    </citation>
    <scope>NUCLEOTIDE SEQUENCE [LARGE SCALE GENOMIC DNA]</scope>
    <source>
        <strain evidence="3 4">970</strain>
    </source>
</reference>
<accession>H8Z8J5</accession>
<dbReference type="Pfam" id="PF07929">
    <property type="entry name" value="PRiA4_ORF3"/>
    <property type="match status" value="1"/>
</dbReference>
<dbReference type="SUPFAM" id="SSF159941">
    <property type="entry name" value="MM3350-like"/>
    <property type="match status" value="1"/>
</dbReference>
<gene>
    <name evidence="3" type="ORF">Thi970DRAFT_04919</name>
</gene>
<dbReference type="eggNOG" id="ENOG502Z8XI">
    <property type="taxonomic scope" value="Bacteria"/>
</dbReference>
<dbReference type="RefSeq" id="WP_009151629.1">
    <property type="nucleotide sequence ID" value="NZ_CP121471.1"/>
</dbReference>
<dbReference type="InterPro" id="IPR024047">
    <property type="entry name" value="MM3350-like_sf"/>
</dbReference>
<dbReference type="Gene3D" id="3.10.290.30">
    <property type="entry name" value="MM3350-like"/>
    <property type="match status" value="1"/>
</dbReference>
<sequence>MFITDRPIFTWNPSHAQVLESQDFAKQPPGTILRDFGALLDLIQPKGLAVTPKHLFAMNTLETINQRLTHPVDLQLKRPGQKSYPNINGLYLVLRATGLALIDTCGKKPILMLDPEILDLWSDLNPAEAYFALLRAWWGAADETIIDKRSREDVFAKSTRFLRQFKEQGPGWLQHPPVIDSLTYSPGLHNLALLELFGLLEIELVPPVEGQGWQPRQIHITAWGDALMAHFEHFLNELRTPAPDAPEPQLTISDLFEPSKRFETWAAGLRSKFNNWQRNLELPAPPLQPGQHIFRASLSPDCWRRIAIAGEAGFDQLASAILAAFDFDEDHLYAFNFQDRLGRPAEIGHPEMQAELDGKLADQVRVGELGLTKGASMVFVFDFGANWEFDLIVEQVRKEAAAKNPQVLEANGEAPPQYDDEDW</sequence>
<keyword evidence="4" id="KW-1185">Reference proteome</keyword>
<dbReference type="EMBL" id="JH603171">
    <property type="protein sequence ID" value="EIC19400.1"/>
    <property type="molecule type" value="Genomic_DNA"/>
</dbReference>
<organism evidence="3 4">
    <name type="scientific">Thiorhodovibrio frisius</name>
    <dbReference type="NCBI Taxonomy" id="631362"/>
    <lineage>
        <taxon>Bacteria</taxon>
        <taxon>Pseudomonadati</taxon>
        <taxon>Pseudomonadota</taxon>
        <taxon>Gammaproteobacteria</taxon>
        <taxon>Chromatiales</taxon>
        <taxon>Chromatiaceae</taxon>
        <taxon>Thiorhodovibrio</taxon>
    </lineage>
</organism>
<dbReference type="OrthoDB" id="9816539at2"/>